<evidence type="ECO:0000313" key="9">
    <source>
        <dbReference type="Proteomes" id="UP001260188"/>
    </source>
</evidence>
<dbReference type="InterPro" id="IPR008979">
    <property type="entry name" value="Galactose-bd-like_sf"/>
</dbReference>
<keyword evidence="2 8" id="KW-0378">Hydrolase</keyword>
<evidence type="ECO:0000313" key="8">
    <source>
        <dbReference type="EMBL" id="MDR6168499.1"/>
    </source>
</evidence>
<evidence type="ECO:0000259" key="6">
    <source>
        <dbReference type="Pfam" id="PF16355"/>
    </source>
</evidence>
<proteinExistence type="inferred from homology"/>
<accession>A0ABU1I696</accession>
<comment type="similarity">
    <text evidence="1">Belongs to the glycosyl hydrolase 2 family.</text>
</comment>
<dbReference type="InterPro" id="IPR036156">
    <property type="entry name" value="Beta-gal/glucu_dom_sf"/>
</dbReference>
<dbReference type="InterPro" id="IPR006102">
    <property type="entry name" value="Ig-like_GH2"/>
</dbReference>
<dbReference type="Pfam" id="PF00703">
    <property type="entry name" value="Glyco_hydro_2"/>
    <property type="match status" value="1"/>
</dbReference>
<dbReference type="InterPro" id="IPR006103">
    <property type="entry name" value="Glyco_hydro_2_cat"/>
</dbReference>
<evidence type="ECO:0000259" key="4">
    <source>
        <dbReference type="Pfam" id="PF00703"/>
    </source>
</evidence>
<dbReference type="Pfam" id="PF16355">
    <property type="entry name" value="DUF4982"/>
    <property type="match status" value="1"/>
</dbReference>
<dbReference type="InterPro" id="IPR017853">
    <property type="entry name" value="GH"/>
</dbReference>
<evidence type="ECO:0000256" key="1">
    <source>
        <dbReference type="ARBA" id="ARBA00007401"/>
    </source>
</evidence>
<dbReference type="Pfam" id="PF02836">
    <property type="entry name" value="Glyco_hydro_2_C"/>
    <property type="match status" value="1"/>
</dbReference>
<dbReference type="PANTHER" id="PTHR42732">
    <property type="entry name" value="BETA-GALACTOSIDASE"/>
    <property type="match status" value="1"/>
</dbReference>
<evidence type="ECO:0000256" key="3">
    <source>
        <dbReference type="ARBA" id="ARBA00023295"/>
    </source>
</evidence>
<feature type="domain" description="Glycoside hydrolase family 2 immunoglobulin-like beta-sandwich" evidence="4">
    <location>
        <begin position="160"/>
        <end position="266"/>
    </location>
</feature>
<dbReference type="SUPFAM" id="SSF49303">
    <property type="entry name" value="beta-Galactosidase/glucuronidase domain"/>
    <property type="match status" value="1"/>
</dbReference>
<evidence type="ECO:0000259" key="7">
    <source>
        <dbReference type="Pfam" id="PF18565"/>
    </source>
</evidence>
<feature type="domain" description="Glycoside hydrolase family 2 catalytic" evidence="5">
    <location>
        <begin position="276"/>
        <end position="451"/>
    </location>
</feature>
<dbReference type="GO" id="GO:0004565">
    <property type="term" value="F:beta-galactosidase activity"/>
    <property type="evidence" value="ECO:0007669"/>
    <property type="project" value="UniProtKB-EC"/>
</dbReference>
<dbReference type="InterPro" id="IPR006101">
    <property type="entry name" value="Glyco_hydro_2"/>
</dbReference>
<dbReference type="RefSeq" id="WP_309667401.1">
    <property type="nucleotide sequence ID" value="NZ_JAVIZA010000001.1"/>
</dbReference>
<dbReference type="SUPFAM" id="SSF51445">
    <property type="entry name" value="(Trans)glycosidases"/>
    <property type="match status" value="1"/>
</dbReference>
<protein>
    <submittedName>
        <fullName evidence="8">Beta-galactosidase</fullName>
        <ecNumber evidence="8">3.2.1.23</ecNumber>
    </submittedName>
</protein>
<evidence type="ECO:0000256" key="2">
    <source>
        <dbReference type="ARBA" id="ARBA00022801"/>
    </source>
</evidence>
<keyword evidence="3 8" id="KW-0326">Glycosidase</keyword>
<dbReference type="Gene3D" id="3.20.20.80">
    <property type="entry name" value="Glycosidases"/>
    <property type="match status" value="1"/>
</dbReference>
<dbReference type="EC" id="3.2.1.23" evidence="8"/>
<keyword evidence="9" id="KW-1185">Reference proteome</keyword>
<dbReference type="Pfam" id="PF18565">
    <property type="entry name" value="Glyco_hydro2_C5"/>
    <property type="match status" value="1"/>
</dbReference>
<dbReference type="InterPro" id="IPR051913">
    <property type="entry name" value="GH2_Domain-Containing"/>
</dbReference>
<comment type="caution">
    <text evidence="8">The sequence shown here is derived from an EMBL/GenBank/DDBJ whole genome shotgun (WGS) entry which is preliminary data.</text>
</comment>
<gene>
    <name evidence="8" type="ORF">QE367_002703</name>
</gene>
<feature type="domain" description="Glycoside hydrolase family 2" evidence="7">
    <location>
        <begin position="709"/>
        <end position="798"/>
    </location>
</feature>
<dbReference type="Gene3D" id="2.60.120.260">
    <property type="entry name" value="Galactose-binding domain-like"/>
    <property type="match status" value="1"/>
</dbReference>
<dbReference type="PANTHER" id="PTHR42732:SF1">
    <property type="entry name" value="BETA-MANNOSIDASE"/>
    <property type="match status" value="1"/>
</dbReference>
<dbReference type="Gene3D" id="2.60.40.10">
    <property type="entry name" value="Immunoglobulins"/>
    <property type="match status" value="3"/>
</dbReference>
<dbReference type="Proteomes" id="UP001260188">
    <property type="component" value="Unassembled WGS sequence"/>
</dbReference>
<evidence type="ECO:0000259" key="5">
    <source>
        <dbReference type="Pfam" id="PF02836"/>
    </source>
</evidence>
<dbReference type="InterPro" id="IPR032311">
    <property type="entry name" value="DUF4982"/>
</dbReference>
<dbReference type="EMBL" id="JAVIZA010000001">
    <property type="protein sequence ID" value="MDR6168499.1"/>
    <property type="molecule type" value="Genomic_DNA"/>
</dbReference>
<dbReference type="PRINTS" id="PR00132">
    <property type="entry name" value="GLHYDRLASE2"/>
</dbReference>
<feature type="domain" description="DUF4982" evidence="6">
    <location>
        <begin position="629"/>
        <end position="687"/>
    </location>
</feature>
<organism evidence="8 9">
    <name type="scientific">Microbacterium paludicola</name>
    <dbReference type="NCBI Taxonomy" id="300019"/>
    <lineage>
        <taxon>Bacteria</taxon>
        <taxon>Bacillati</taxon>
        <taxon>Actinomycetota</taxon>
        <taxon>Actinomycetes</taxon>
        <taxon>Micrococcales</taxon>
        <taxon>Microbacteriaceae</taxon>
        <taxon>Microbacterium</taxon>
    </lineage>
</organism>
<name>A0ABU1I696_9MICO</name>
<reference evidence="8 9" key="1">
    <citation type="submission" date="2023-08" db="EMBL/GenBank/DDBJ databases">
        <title>Functional and genomic diversity of the sorghum phyllosphere microbiome.</title>
        <authorList>
            <person name="Shade A."/>
        </authorList>
    </citation>
    <scope>NUCLEOTIDE SEQUENCE [LARGE SCALE GENOMIC DNA]</scope>
    <source>
        <strain evidence="8 9">SORGH_AS_0919</strain>
    </source>
</reference>
<sequence length="807" mass="87344">MIRVPLHDGWTVGPKLGPFESAADGRGPVAVTLPHDALRDLPRSPDEPQGVHTGYTPGGVFEYARLLDVPGDWRSRTVVLEFEGVYRDAVVFVNGAFAAHQAGGYAGFSVVLDPFLEFGAVNRISVEARAHRDSRWYSGAGIYRPVHLVVADPVHIPLDGVRVETPDIDDERAVVAVATEVANTARHTVTTRVSWQVAAPDGTVVASAHSPVTVLPGERAVARARVTVEAPMRWDVETPDLYRVRSTLASADGALLDEDVTDFGIRSLQLDPRHGLRLNGRSIDLRGACVHHDNGMLGAATEPAAEDRRVRLLKRAGFTALRSAHNPMSRAMLAACDRHGMLVMDELTDAWTRPKAPFDATITFAEHWRDDIASLVAKDRNHPSVVMYSIGNEILELATPLGATWSRRLAEQVRELDPTRFVTNGINGIIANLDRMAEAREQMPDANTMMAGMGEQMGLMNASPLVSASIEESAAVLDVVGFNYADSRYRQDALDHPNRIIVGSETFPERIDVMWELVRELPHVIGDFTWTGWDYLGEAGIGRVDYTDEPGYTPTGTAGPYPYRLAGCGDLDITGLRRPISYYREIVYGLRRDPYIAVHRPQHHGRPTATTPWSWTDTVSSWSWDAASGAPVTVDVYADADEVELFVDDESMGAEPVGREKAFLARFETRYRPGRLVAVARRGGAEIGRHALVSAGPASLVARLEDAAVHHDGLAFVAVTLEDDDGVVVCDRDVPVTVEVAGAGVLAGIGSGRTDSEESFAGPVFTTFDGRLLAVVKPSGTGTVAVTASAPGYAPASLVFEVVPAAL</sequence>
<dbReference type="InterPro" id="IPR013783">
    <property type="entry name" value="Ig-like_fold"/>
</dbReference>
<dbReference type="SUPFAM" id="SSF49785">
    <property type="entry name" value="Galactose-binding domain-like"/>
    <property type="match status" value="1"/>
</dbReference>
<dbReference type="InterPro" id="IPR040605">
    <property type="entry name" value="Glyco_hydro2_dom5"/>
</dbReference>